<dbReference type="InterPro" id="IPR036291">
    <property type="entry name" value="NAD(P)-bd_dom_sf"/>
</dbReference>
<evidence type="ECO:0000256" key="7">
    <source>
        <dbReference type="ARBA" id="ARBA00023160"/>
    </source>
</evidence>
<keyword evidence="5" id="KW-0560">Oxidoreductase</keyword>
<evidence type="ECO:0000256" key="8">
    <source>
        <dbReference type="RuleBase" id="RU000363"/>
    </source>
</evidence>
<evidence type="ECO:0000256" key="2">
    <source>
        <dbReference type="ARBA" id="ARBA00022516"/>
    </source>
</evidence>
<evidence type="ECO:0008006" key="11">
    <source>
        <dbReference type="Google" id="ProtNLM"/>
    </source>
</evidence>
<dbReference type="InterPro" id="IPR020904">
    <property type="entry name" value="Sc_DH/Rdtase_CS"/>
</dbReference>
<dbReference type="EMBL" id="JANBUL010000226">
    <property type="protein sequence ID" value="KAJ2778487.1"/>
    <property type="molecule type" value="Genomic_DNA"/>
</dbReference>
<dbReference type="PROSITE" id="PS00061">
    <property type="entry name" value="ADH_SHORT"/>
    <property type="match status" value="1"/>
</dbReference>
<dbReference type="SUPFAM" id="SSF51735">
    <property type="entry name" value="NAD(P)-binding Rossmann-fold domains"/>
    <property type="match status" value="1"/>
</dbReference>
<evidence type="ECO:0000256" key="1">
    <source>
        <dbReference type="ARBA" id="ARBA00005194"/>
    </source>
</evidence>
<dbReference type="InterPro" id="IPR002347">
    <property type="entry name" value="SDR_fam"/>
</dbReference>
<comment type="caution">
    <text evidence="9">The sequence shown here is derived from an EMBL/GenBank/DDBJ whole genome shotgun (WGS) entry which is preliminary data.</text>
</comment>
<accession>A0A9W8H921</accession>
<keyword evidence="2" id="KW-0444">Lipid biosynthesis</keyword>
<dbReference type="GO" id="GO:0016491">
    <property type="term" value="F:oxidoreductase activity"/>
    <property type="evidence" value="ECO:0007669"/>
    <property type="project" value="UniProtKB-KW"/>
</dbReference>
<dbReference type="Gene3D" id="3.40.50.720">
    <property type="entry name" value="NAD(P)-binding Rossmann-like Domain"/>
    <property type="match status" value="1"/>
</dbReference>
<keyword evidence="4" id="KW-0521">NADP</keyword>
<dbReference type="GO" id="GO:0005783">
    <property type="term" value="C:endoplasmic reticulum"/>
    <property type="evidence" value="ECO:0007669"/>
    <property type="project" value="TreeGrafter"/>
</dbReference>
<reference evidence="9" key="1">
    <citation type="submission" date="2022-07" db="EMBL/GenBank/DDBJ databases">
        <title>Phylogenomic reconstructions and comparative analyses of Kickxellomycotina fungi.</title>
        <authorList>
            <person name="Reynolds N.K."/>
            <person name="Stajich J.E."/>
            <person name="Barry K."/>
            <person name="Grigoriev I.V."/>
            <person name="Crous P."/>
            <person name="Smith M.E."/>
        </authorList>
    </citation>
    <scope>NUCLEOTIDE SEQUENCE</scope>
    <source>
        <strain evidence="9">NBRC 105414</strain>
    </source>
</reference>
<keyword evidence="10" id="KW-1185">Reference proteome</keyword>
<dbReference type="OrthoDB" id="5545019at2759"/>
<dbReference type="PRINTS" id="PR00080">
    <property type="entry name" value="SDRFAMILY"/>
</dbReference>
<evidence type="ECO:0000256" key="3">
    <source>
        <dbReference type="ARBA" id="ARBA00022832"/>
    </source>
</evidence>
<dbReference type="GO" id="GO:0030497">
    <property type="term" value="P:fatty acid elongation"/>
    <property type="evidence" value="ECO:0007669"/>
    <property type="project" value="TreeGrafter"/>
</dbReference>
<evidence type="ECO:0000313" key="9">
    <source>
        <dbReference type="EMBL" id="KAJ2778487.1"/>
    </source>
</evidence>
<dbReference type="PANTHER" id="PTHR43086:SF2">
    <property type="entry name" value="HYDROXYSTEROID DEHYDROGENASE-LIKE PROTEIN 1"/>
    <property type="match status" value="1"/>
</dbReference>
<keyword evidence="7" id="KW-0275">Fatty acid biosynthesis</keyword>
<comment type="pathway">
    <text evidence="1">Lipid metabolism; fatty acid biosynthesis.</text>
</comment>
<evidence type="ECO:0000256" key="6">
    <source>
        <dbReference type="ARBA" id="ARBA00023098"/>
    </source>
</evidence>
<sequence>MLEYKSAVIDPLGYIPAEAGGSALAHFKLFNSMQLAFAICGTMVTLYFSLRVIDVVCDLWLRNPVPVTMQLGKAGYNLVLLSRTQAKLDVVEKQLAMMGVKVDSYAVDFSCASEADWGHIRGMIASKSVGILVNNVGVCHPATITFMEESPELCEQMVSVNITTMMNMTRFVVPQMRQNKSGLILNIGSWTSMKGMPFLPVYAGTKGFVKTYSQSLGYELEREGIMVEHIFSFWVSSKMSGYKSASVSIPSPQVYASHVLSHIGLRCGTLEAYSSVPYPPHSYLGFVASLVWDNRFAPPTLYSLANNLYQLSLKRRRRNQLKELHKSN</sequence>
<protein>
    <recommendedName>
        <fullName evidence="11">Very-long-chain 3-oxoacyl-CoA reductase</fullName>
    </recommendedName>
</protein>
<organism evidence="9 10">
    <name type="scientific">Coemansia javaensis</name>
    <dbReference type="NCBI Taxonomy" id="2761396"/>
    <lineage>
        <taxon>Eukaryota</taxon>
        <taxon>Fungi</taxon>
        <taxon>Fungi incertae sedis</taxon>
        <taxon>Zoopagomycota</taxon>
        <taxon>Kickxellomycotina</taxon>
        <taxon>Kickxellomycetes</taxon>
        <taxon>Kickxellales</taxon>
        <taxon>Kickxellaceae</taxon>
        <taxon>Coemansia</taxon>
    </lineage>
</organism>
<dbReference type="Pfam" id="PF00106">
    <property type="entry name" value="adh_short"/>
    <property type="match status" value="1"/>
</dbReference>
<keyword evidence="3" id="KW-0276">Fatty acid metabolism</keyword>
<gene>
    <name evidence="9" type="ORF">H4R18_004558</name>
</gene>
<evidence type="ECO:0000256" key="5">
    <source>
        <dbReference type="ARBA" id="ARBA00023002"/>
    </source>
</evidence>
<dbReference type="PANTHER" id="PTHR43086">
    <property type="entry name" value="VERY-LONG-CHAIN 3-OXOOACYL-COA REDUCTASE"/>
    <property type="match status" value="1"/>
</dbReference>
<dbReference type="PRINTS" id="PR00081">
    <property type="entry name" value="GDHRDH"/>
</dbReference>
<evidence type="ECO:0000256" key="4">
    <source>
        <dbReference type="ARBA" id="ARBA00022857"/>
    </source>
</evidence>
<dbReference type="Proteomes" id="UP001140217">
    <property type="component" value="Unassembled WGS sequence"/>
</dbReference>
<comment type="similarity">
    <text evidence="8">Belongs to the short-chain dehydrogenases/reductases (SDR) family.</text>
</comment>
<proteinExistence type="inferred from homology"/>
<name>A0A9W8H921_9FUNG</name>
<dbReference type="AlphaFoldDB" id="A0A9W8H921"/>
<evidence type="ECO:0000313" key="10">
    <source>
        <dbReference type="Proteomes" id="UP001140217"/>
    </source>
</evidence>
<keyword evidence="6" id="KW-0443">Lipid metabolism</keyword>
<dbReference type="CDD" id="cd05356">
    <property type="entry name" value="17beta-HSD1_like_SDR_c"/>
    <property type="match status" value="1"/>
</dbReference>